<dbReference type="PANTHER" id="PTHR30065">
    <property type="entry name" value="FLAGELLAR BIOSYNTHETIC PROTEIN FLIR"/>
    <property type="match status" value="1"/>
</dbReference>
<evidence type="ECO:0000256" key="10">
    <source>
        <dbReference type="RuleBase" id="RU362071"/>
    </source>
</evidence>
<keyword evidence="4 10" id="KW-1003">Cell membrane</keyword>
<dbReference type="InterPro" id="IPR006303">
    <property type="entry name" value="FliR"/>
</dbReference>
<evidence type="ECO:0000256" key="6">
    <source>
        <dbReference type="ARBA" id="ARBA00022989"/>
    </source>
</evidence>
<evidence type="ECO:0000256" key="7">
    <source>
        <dbReference type="ARBA" id="ARBA00023136"/>
    </source>
</evidence>
<keyword evidence="11" id="KW-0282">Flagellum</keyword>
<keyword evidence="5 10" id="KW-0812">Transmembrane</keyword>
<feature type="transmembrane region" description="Helical" evidence="10">
    <location>
        <begin position="242"/>
        <end position="262"/>
    </location>
</feature>
<name>A0A383XQP9_9GAMM</name>
<evidence type="ECO:0000256" key="1">
    <source>
        <dbReference type="ARBA" id="ARBA00002578"/>
    </source>
</evidence>
<comment type="similarity">
    <text evidence="2 10">Belongs to the FliR/MopE/SpaR family.</text>
</comment>
<keyword evidence="6 10" id="KW-1133">Transmembrane helix</keyword>
<dbReference type="PRINTS" id="PR00953">
    <property type="entry name" value="TYPE3IMRPROT"/>
</dbReference>
<dbReference type="AlphaFoldDB" id="A0A383XQP9"/>
<dbReference type="Pfam" id="PF01311">
    <property type="entry name" value="Bac_export_1"/>
    <property type="match status" value="1"/>
</dbReference>
<dbReference type="NCBIfam" id="TIGR01400">
    <property type="entry name" value="fliR"/>
    <property type="match status" value="1"/>
</dbReference>
<dbReference type="GO" id="GO:0044780">
    <property type="term" value="P:bacterial-type flagellum assembly"/>
    <property type="evidence" value="ECO:0007669"/>
    <property type="project" value="UniProtKB-UniRule"/>
</dbReference>
<feature type="transmembrane region" description="Helical" evidence="10">
    <location>
        <begin position="206"/>
        <end position="230"/>
    </location>
</feature>
<accession>A0A383XQP9</accession>
<keyword evidence="12" id="KW-1185">Reference proteome</keyword>
<evidence type="ECO:0000313" key="12">
    <source>
        <dbReference type="Proteomes" id="UP000251800"/>
    </source>
</evidence>
<sequence>MAVGHADGFHDRVVYQHSGDAGFDPVIFGGAIPAGQIELWVASFFWPFLRIGALFAVAPIIGTRIVSPRVRLIAAMATTLVILPMVPTPEPPPLLTIPWLAAVAQELLIGAGMGFLLQLVFEAISFGGQLIALGMGLGFAQMTDPLRGAQTPVLGQFFSIVATLLFLTLDGHVQLIMLAAQSFGWPPGVLVSWLPDAHLALAQWGTAMFIGAIQVALPAMCALLLINFAFGVMSRSAPALNVLSVGLPAALIFGLLAMYVALPALQQVLDYWMDQALDSIGAIYTR</sequence>
<feature type="transmembrane region" description="Helical" evidence="10">
    <location>
        <begin position="70"/>
        <end position="87"/>
    </location>
</feature>
<organism evidence="11 12">
    <name type="scientific">Abyssibacter profundi</name>
    <dbReference type="NCBI Taxonomy" id="2182787"/>
    <lineage>
        <taxon>Bacteria</taxon>
        <taxon>Pseudomonadati</taxon>
        <taxon>Pseudomonadota</taxon>
        <taxon>Gammaproteobacteria</taxon>
        <taxon>Chromatiales</taxon>
        <taxon>Oceanococcaceae</taxon>
        <taxon>Abyssibacter</taxon>
    </lineage>
</organism>
<comment type="function">
    <text evidence="1 10">Role in flagellar biosynthesis.</text>
</comment>
<evidence type="ECO:0000256" key="2">
    <source>
        <dbReference type="ARBA" id="ARBA00009772"/>
    </source>
</evidence>
<dbReference type="PANTHER" id="PTHR30065:SF8">
    <property type="entry name" value="FLAGELLAR BIOSYNTHETIC PROTEIN FLIR"/>
    <property type="match status" value="1"/>
</dbReference>
<proteinExistence type="inferred from homology"/>
<evidence type="ECO:0000256" key="5">
    <source>
        <dbReference type="ARBA" id="ARBA00022692"/>
    </source>
</evidence>
<evidence type="ECO:0000256" key="8">
    <source>
        <dbReference type="ARBA" id="ARBA00023143"/>
    </source>
</evidence>
<keyword evidence="8 10" id="KW-0975">Bacterial flagellum</keyword>
<keyword evidence="11" id="KW-0966">Cell projection</keyword>
<evidence type="ECO:0000256" key="3">
    <source>
        <dbReference type="ARBA" id="ARBA00021717"/>
    </source>
</evidence>
<keyword evidence="11" id="KW-0969">Cilium</keyword>
<feature type="transmembrane region" description="Helical" evidence="10">
    <location>
        <begin position="124"/>
        <end position="143"/>
    </location>
</feature>
<evidence type="ECO:0000256" key="9">
    <source>
        <dbReference type="NCBIfam" id="TIGR01400"/>
    </source>
</evidence>
<evidence type="ECO:0000313" key="11">
    <source>
        <dbReference type="EMBL" id="PWN54953.1"/>
    </source>
</evidence>
<comment type="subcellular location">
    <subcellularLocation>
        <location evidence="10">Cell membrane</location>
        <topology evidence="10">Multi-pass membrane protein</topology>
    </subcellularLocation>
    <subcellularLocation>
        <location evidence="10">Bacterial flagellum basal body</location>
    </subcellularLocation>
</comment>
<feature type="transmembrane region" description="Helical" evidence="10">
    <location>
        <begin position="149"/>
        <end position="168"/>
    </location>
</feature>
<comment type="caution">
    <text evidence="11">The sequence shown here is derived from an EMBL/GenBank/DDBJ whole genome shotgun (WGS) entry which is preliminary data.</text>
</comment>
<feature type="transmembrane region" description="Helical" evidence="10">
    <location>
        <begin position="39"/>
        <end position="58"/>
    </location>
</feature>
<dbReference type="Proteomes" id="UP000251800">
    <property type="component" value="Unassembled WGS sequence"/>
</dbReference>
<dbReference type="EMBL" id="QEQK01000015">
    <property type="protein sequence ID" value="PWN54953.1"/>
    <property type="molecule type" value="Genomic_DNA"/>
</dbReference>
<dbReference type="OrthoDB" id="9797790at2"/>
<keyword evidence="7 10" id="KW-0472">Membrane</keyword>
<dbReference type="GO" id="GO:0009425">
    <property type="term" value="C:bacterial-type flagellum basal body"/>
    <property type="evidence" value="ECO:0007669"/>
    <property type="project" value="UniProtKB-SubCell"/>
</dbReference>
<dbReference type="InterPro" id="IPR002010">
    <property type="entry name" value="T3SS_IM_R"/>
</dbReference>
<protein>
    <recommendedName>
        <fullName evidence="3 9">Flagellar biosynthetic protein FliR</fullName>
    </recommendedName>
</protein>
<dbReference type="GO" id="GO:0005886">
    <property type="term" value="C:plasma membrane"/>
    <property type="evidence" value="ECO:0007669"/>
    <property type="project" value="UniProtKB-SubCell"/>
</dbReference>
<reference evidence="11 12" key="1">
    <citation type="submission" date="2018-05" db="EMBL/GenBank/DDBJ databases">
        <title>Abyssibacter profundi OUC007T gen. nov., sp. nov, a marine bacterium isolated from seawater of the Mariana Trench.</title>
        <authorList>
            <person name="Zhou S."/>
        </authorList>
    </citation>
    <scope>NUCLEOTIDE SEQUENCE [LARGE SCALE GENOMIC DNA]</scope>
    <source>
        <strain evidence="11 12">OUC007</strain>
    </source>
</reference>
<dbReference type="GO" id="GO:0006605">
    <property type="term" value="P:protein targeting"/>
    <property type="evidence" value="ECO:0007669"/>
    <property type="project" value="UniProtKB-UniRule"/>
</dbReference>
<evidence type="ECO:0000256" key="4">
    <source>
        <dbReference type="ARBA" id="ARBA00022475"/>
    </source>
</evidence>
<gene>
    <name evidence="11" type="primary">fliR</name>
    <name evidence="11" type="ORF">DEH80_14525</name>
</gene>